<keyword evidence="3" id="KW-1185">Reference proteome</keyword>
<evidence type="ECO:0000256" key="1">
    <source>
        <dbReference type="SAM" id="Coils"/>
    </source>
</evidence>
<dbReference type="EMBL" id="FTNK01000003">
    <property type="protein sequence ID" value="SIQ72109.1"/>
    <property type="molecule type" value="Genomic_DNA"/>
</dbReference>
<sequence length="119" mass="13836">MHSRTKGEVVVNKHKYFVSVHGRSVLTDRGATTYEWEIEATEDEAQEIRNLMGLVKEKEENAFLGFVFPWPDEPERVVNVTYQNALDDVYQRIYEYGSIDTRKQMKESGVNAFLHSYDG</sequence>
<proteinExistence type="predicted"/>
<accession>A0ABY1JTD3</accession>
<feature type="coiled-coil region" evidence="1">
    <location>
        <begin position="31"/>
        <end position="58"/>
    </location>
</feature>
<organism evidence="2 3">
    <name type="scientific">Paenibacillus macquariensis</name>
    <dbReference type="NCBI Taxonomy" id="948756"/>
    <lineage>
        <taxon>Bacteria</taxon>
        <taxon>Bacillati</taxon>
        <taxon>Bacillota</taxon>
        <taxon>Bacilli</taxon>
        <taxon>Bacillales</taxon>
        <taxon>Paenibacillaceae</taxon>
        <taxon>Paenibacillus</taxon>
    </lineage>
</organism>
<reference evidence="2 3" key="1">
    <citation type="submission" date="2017-01" db="EMBL/GenBank/DDBJ databases">
        <authorList>
            <person name="Varghese N."/>
            <person name="Submissions S."/>
        </authorList>
    </citation>
    <scope>NUCLEOTIDE SEQUENCE [LARGE SCALE GENOMIC DNA]</scope>
    <source>
        <strain evidence="2 3">ATCC 23464</strain>
    </source>
</reference>
<name>A0ABY1JTD3_9BACL</name>
<protein>
    <recommendedName>
        <fullName evidence="4">Hydrolase</fullName>
    </recommendedName>
</protein>
<gene>
    <name evidence="2" type="ORF">SAMN05421578_103540</name>
</gene>
<evidence type="ECO:0008006" key="4">
    <source>
        <dbReference type="Google" id="ProtNLM"/>
    </source>
</evidence>
<evidence type="ECO:0000313" key="2">
    <source>
        <dbReference type="EMBL" id="SIQ72109.1"/>
    </source>
</evidence>
<keyword evidence="1" id="KW-0175">Coiled coil</keyword>
<dbReference type="Proteomes" id="UP000186666">
    <property type="component" value="Unassembled WGS sequence"/>
</dbReference>
<evidence type="ECO:0000313" key="3">
    <source>
        <dbReference type="Proteomes" id="UP000186666"/>
    </source>
</evidence>
<comment type="caution">
    <text evidence="2">The sequence shown here is derived from an EMBL/GenBank/DDBJ whole genome shotgun (WGS) entry which is preliminary data.</text>
</comment>